<gene>
    <name evidence="3" type="ORF">QE152_g37990</name>
</gene>
<feature type="region of interest" description="Disordered" evidence="1">
    <location>
        <begin position="488"/>
        <end position="508"/>
    </location>
</feature>
<evidence type="ECO:0000256" key="1">
    <source>
        <dbReference type="SAM" id="MobiDB-lite"/>
    </source>
</evidence>
<proteinExistence type="predicted"/>
<dbReference type="AlphaFoldDB" id="A0AAW1I995"/>
<organism evidence="3 4">
    <name type="scientific">Popillia japonica</name>
    <name type="common">Japanese beetle</name>
    <dbReference type="NCBI Taxonomy" id="7064"/>
    <lineage>
        <taxon>Eukaryota</taxon>
        <taxon>Metazoa</taxon>
        <taxon>Ecdysozoa</taxon>
        <taxon>Arthropoda</taxon>
        <taxon>Hexapoda</taxon>
        <taxon>Insecta</taxon>
        <taxon>Pterygota</taxon>
        <taxon>Neoptera</taxon>
        <taxon>Endopterygota</taxon>
        <taxon>Coleoptera</taxon>
        <taxon>Polyphaga</taxon>
        <taxon>Scarabaeiformia</taxon>
        <taxon>Scarabaeidae</taxon>
        <taxon>Rutelinae</taxon>
        <taxon>Popillia</taxon>
    </lineage>
</organism>
<dbReference type="EMBL" id="JASPKY010000773">
    <property type="protein sequence ID" value="KAK9685508.1"/>
    <property type="molecule type" value="Genomic_DNA"/>
</dbReference>
<keyword evidence="3" id="KW-0378">Hydrolase</keyword>
<keyword evidence="3" id="KW-0540">Nuclease</keyword>
<dbReference type="GO" id="GO:0005634">
    <property type="term" value="C:nucleus"/>
    <property type="evidence" value="ECO:0007669"/>
    <property type="project" value="TreeGrafter"/>
</dbReference>
<dbReference type="GO" id="GO:0003677">
    <property type="term" value="F:DNA binding"/>
    <property type="evidence" value="ECO:0007669"/>
    <property type="project" value="TreeGrafter"/>
</dbReference>
<dbReference type="PANTHER" id="PTHR19303:SF74">
    <property type="entry name" value="POGO TRANSPOSABLE ELEMENT WITH KRAB DOMAIN"/>
    <property type="match status" value="1"/>
</dbReference>
<dbReference type="InterPro" id="IPR004875">
    <property type="entry name" value="DDE_SF_endonuclease_dom"/>
</dbReference>
<dbReference type="Pfam" id="PF03184">
    <property type="entry name" value="DDE_1"/>
    <property type="match status" value="1"/>
</dbReference>
<dbReference type="InterPro" id="IPR036397">
    <property type="entry name" value="RNaseH_sf"/>
</dbReference>
<keyword evidence="4" id="KW-1185">Reference proteome</keyword>
<evidence type="ECO:0000313" key="3">
    <source>
        <dbReference type="EMBL" id="KAK9685508.1"/>
    </source>
</evidence>
<keyword evidence="3" id="KW-0255">Endonuclease</keyword>
<dbReference type="Proteomes" id="UP001458880">
    <property type="component" value="Unassembled WGS sequence"/>
</dbReference>
<evidence type="ECO:0000313" key="4">
    <source>
        <dbReference type="Proteomes" id="UP001458880"/>
    </source>
</evidence>
<feature type="compositionally biased region" description="Low complexity" evidence="1">
    <location>
        <begin position="398"/>
        <end position="440"/>
    </location>
</feature>
<reference evidence="3 4" key="1">
    <citation type="journal article" date="2024" name="BMC Genomics">
        <title>De novo assembly and annotation of Popillia japonica's genome with initial clues to its potential as an invasive pest.</title>
        <authorList>
            <person name="Cucini C."/>
            <person name="Boschi S."/>
            <person name="Funari R."/>
            <person name="Cardaioli E."/>
            <person name="Iannotti N."/>
            <person name="Marturano G."/>
            <person name="Paoli F."/>
            <person name="Bruttini M."/>
            <person name="Carapelli A."/>
            <person name="Frati F."/>
            <person name="Nardi F."/>
        </authorList>
    </citation>
    <scope>NUCLEOTIDE SEQUENCE [LARGE SCALE GENOMIC DNA]</scope>
    <source>
        <strain evidence="3">DMR45628</strain>
    </source>
</reference>
<protein>
    <submittedName>
        <fullName evidence="3">DDE superfamily endonuclease</fullName>
    </submittedName>
</protein>
<dbReference type="GO" id="GO:0004519">
    <property type="term" value="F:endonuclease activity"/>
    <property type="evidence" value="ECO:0007669"/>
    <property type="project" value="UniProtKB-KW"/>
</dbReference>
<sequence length="508" mass="58415">MVNKNKRADKYLFERHKVALELNLEFGGKKQPGKKWYALFLARHPNISLRTSQNLTIRRGQVSREDIVKWFQEVKEYLDQNNLTNILDDPRRVFNTDETAFFLNPKPRKVLAQKGSKTIYTSAGRDEKENITVLLTANGEGKIVPPMVVYRFTRIPQNIAAAMPVEWAIGRSENGWMTQELFFQFMCNIFLPWLQKENIPFPIILFMDGHSSHVSLPLSTFCSKNGIHLVAVFPNTTHLLQPLDVSVFHTMKTVWRQKVQEYRMKNDGKQLLKANFPEVLKDVLPDVTPTIIQNGFRKYGLVPWDSTQIKIPNESKAADEVAKPVDSKLKIFLRQLETEVGSEKIQTFRERERTGKLEEVRTKQSNEGTPPEIIEDIALQDIINQTEDTMQTHSENITHTTPDTTLSSTSSNTQDNIQTHTGNTPPNTPDTTLPLTSSNTQKNIPTPFKKALFWPAAPTDTKRRRAREKLPAVVTPPQMIQYLKQKEEIKNKRKKTKRRENNCVKLKS</sequence>
<accession>A0AAW1I995</accession>
<feature type="region of interest" description="Disordered" evidence="1">
    <location>
        <begin position="396"/>
        <end position="444"/>
    </location>
</feature>
<evidence type="ECO:0000259" key="2">
    <source>
        <dbReference type="Pfam" id="PF03184"/>
    </source>
</evidence>
<dbReference type="PANTHER" id="PTHR19303">
    <property type="entry name" value="TRANSPOSON"/>
    <property type="match status" value="1"/>
</dbReference>
<feature type="domain" description="DDE-1" evidence="2">
    <location>
        <begin position="128"/>
        <end position="295"/>
    </location>
</feature>
<dbReference type="InterPro" id="IPR050863">
    <property type="entry name" value="CenT-Element_Derived"/>
</dbReference>
<name>A0AAW1I995_POPJA</name>
<dbReference type="Gene3D" id="3.30.420.10">
    <property type="entry name" value="Ribonuclease H-like superfamily/Ribonuclease H"/>
    <property type="match status" value="1"/>
</dbReference>
<comment type="caution">
    <text evidence="3">The sequence shown here is derived from an EMBL/GenBank/DDBJ whole genome shotgun (WGS) entry which is preliminary data.</text>
</comment>